<dbReference type="Gene3D" id="3.20.20.190">
    <property type="entry name" value="Phosphatidylinositol (PI) phosphodiesterase"/>
    <property type="match status" value="1"/>
</dbReference>
<accession>A0A6A0BAA0</accession>
<dbReference type="PANTHER" id="PTHR46211">
    <property type="entry name" value="GLYCEROPHOSPHORYL DIESTER PHOSPHODIESTERASE"/>
    <property type="match status" value="1"/>
</dbReference>
<name>A0A6A0BAA0_9LACT</name>
<evidence type="ECO:0000313" key="2">
    <source>
        <dbReference type="EMBL" id="GFH41575.1"/>
    </source>
</evidence>
<dbReference type="GO" id="GO:0006629">
    <property type="term" value="P:lipid metabolic process"/>
    <property type="evidence" value="ECO:0007669"/>
    <property type="project" value="InterPro"/>
</dbReference>
<dbReference type="Pfam" id="PF03009">
    <property type="entry name" value="GDPD"/>
    <property type="match status" value="1"/>
</dbReference>
<evidence type="ECO:0000259" key="1">
    <source>
        <dbReference type="PROSITE" id="PS51704"/>
    </source>
</evidence>
<dbReference type="InterPro" id="IPR017946">
    <property type="entry name" value="PLC-like_Pdiesterase_TIM-brl"/>
</dbReference>
<dbReference type="SUPFAM" id="SSF51695">
    <property type="entry name" value="PLC-like phosphodiesterases"/>
    <property type="match status" value="1"/>
</dbReference>
<comment type="caution">
    <text evidence="2">The sequence shown here is derived from an EMBL/GenBank/DDBJ whole genome shotgun (WGS) entry which is preliminary data.</text>
</comment>
<feature type="domain" description="GP-PDE" evidence="1">
    <location>
        <begin position="38"/>
        <end position="275"/>
    </location>
</feature>
<dbReference type="RefSeq" id="WP_172207177.1">
    <property type="nucleotide sequence ID" value="NZ_BLLI01000002.1"/>
</dbReference>
<dbReference type="GO" id="GO:0008081">
    <property type="term" value="F:phosphoric diester hydrolase activity"/>
    <property type="evidence" value="ECO:0007669"/>
    <property type="project" value="InterPro"/>
</dbReference>
<dbReference type="InterPro" id="IPR030395">
    <property type="entry name" value="GP_PDE_dom"/>
</dbReference>
<evidence type="ECO:0000313" key="3">
    <source>
        <dbReference type="Proteomes" id="UP000480303"/>
    </source>
</evidence>
<dbReference type="PANTHER" id="PTHR46211:SF1">
    <property type="entry name" value="GLYCEROPHOSPHODIESTER PHOSPHODIESTERASE, CYTOPLASMIC"/>
    <property type="match status" value="1"/>
</dbReference>
<organism evidence="2 3">
    <name type="scientific">Pseudolactococcus hodotermopsidis</name>
    <dbReference type="NCBI Taxonomy" id="2709157"/>
    <lineage>
        <taxon>Bacteria</taxon>
        <taxon>Bacillati</taxon>
        <taxon>Bacillota</taxon>
        <taxon>Bacilli</taxon>
        <taxon>Lactobacillales</taxon>
        <taxon>Streptococcaceae</taxon>
        <taxon>Pseudolactococcus</taxon>
    </lineage>
</organism>
<sequence length="282" mass="32947">MITGIRKWYRRTWEARKWQRDEFQAQMHHFLHHDAVTTQIFAHRGSKCNRPENTLSAFTEAIRVGSDGIELDVHLTRDQQLIVIHDESLERTTNGAGLVRELNFEQIRHYSAGAWFDAKYTHEKVPLLSEVLALLVKLKFKGVLNIEIKTDKFQYPNIEKITSSLLLSQHFPFSHVYSSFNLKSLKLLSKLEPHADLCLLMSTSEPKIQQGLNTKYITHLHPRLDWLQKNTDKLKHLGKPLRPWTLNNDADIHLAFDYHLSGFMTDYPEQAVHIKSLYNQKK</sequence>
<reference evidence="2 3" key="1">
    <citation type="submission" date="2020-02" db="EMBL/GenBank/DDBJ databases">
        <title>Draft genome sequence of Lactococcus sp. Hs30E4-3.</title>
        <authorList>
            <person name="Noda S."/>
            <person name="Yuki M."/>
            <person name="Ohkuma M."/>
        </authorList>
    </citation>
    <scope>NUCLEOTIDE SEQUENCE [LARGE SCALE GENOMIC DNA]</scope>
    <source>
        <strain evidence="2 3">Hs30E4-3</strain>
    </source>
</reference>
<proteinExistence type="predicted"/>
<dbReference type="Proteomes" id="UP000480303">
    <property type="component" value="Unassembled WGS sequence"/>
</dbReference>
<dbReference type="EMBL" id="BLLI01000002">
    <property type="protein sequence ID" value="GFH41575.1"/>
    <property type="molecule type" value="Genomic_DNA"/>
</dbReference>
<dbReference type="PROSITE" id="PS51704">
    <property type="entry name" value="GP_PDE"/>
    <property type="match status" value="1"/>
</dbReference>
<protein>
    <submittedName>
        <fullName evidence="2">Glycerophosphodiester phosphodiesterase</fullName>
    </submittedName>
</protein>
<gene>
    <name evidence="2" type="primary">yagA</name>
    <name evidence="2" type="ORF">Hs30E_01260</name>
</gene>
<dbReference type="AlphaFoldDB" id="A0A6A0BAA0"/>
<keyword evidence="3" id="KW-1185">Reference proteome</keyword>